<feature type="transmembrane region" description="Helical" evidence="8">
    <location>
        <begin position="286"/>
        <end position="307"/>
    </location>
</feature>
<evidence type="ECO:0000256" key="4">
    <source>
        <dbReference type="ARBA" id="ARBA00022692"/>
    </source>
</evidence>
<feature type="compositionally biased region" description="Basic and acidic residues" evidence="7">
    <location>
        <begin position="1"/>
        <end position="10"/>
    </location>
</feature>
<keyword evidence="5 8" id="KW-1133">Transmembrane helix</keyword>
<protein>
    <recommendedName>
        <fullName evidence="9">Methyltransferase domain-containing protein</fullName>
    </recommendedName>
</protein>
<evidence type="ECO:0000256" key="6">
    <source>
        <dbReference type="ARBA" id="ARBA00023136"/>
    </source>
</evidence>
<dbReference type="SUPFAM" id="SSF53335">
    <property type="entry name" value="S-adenosyl-L-methionine-dependent methyltransferases"/>
    <property type="match status" value="1"/>
</dbReference>
<dbReference type="GO" id="GO:0055085">
    <property type="term" value="P:transmembrane transport"/>
    <property type="evidence" value="ECO:0007669"/>
    <property type="project" value="InterPro"/>
</dbReference>
<name>A0A4Q2DUR9_9AGAR</name>
<evidence type="ECO:0000256" key="2">
    <source>
        <dbReference type="ARBA" id="ARBA00022448"/>
    </source>
</evidence>
<dbReference type="Gene3D" id="3.40.50.150">
    <property type="entry name" value="Vaccinia Virus protein VP39"/>
    <property type="match status" value="1"/>
</dbReference>
<reference evidence="10 11" key="1">
    <citation type="submission" date="2019-01" db="EMBL/GenBank/DDBJ databases">
        <title>Draft genome sequence of Psathyrella aberdarensis IHI B618.</title>
        <authorList>
            <person name="Buettner E."/>
            <person name="Kellner H."/>
        </authorList>
    </citation>
    <scope>NUCLEOTIDE SEQUENCE [LARGE SCALE GENOMIC DNA]</scope>
    <source>
        <strain evidence="10 11">IHI B618</strain>
    </source>
</reference>
<evidence type="ECO:0000256" key="1">
    <source>
        <dbReference type="ARBA" id="ARBA00004141"/>
    </source>
</evidence>
<feature type="transmembrane region" description="Helical" evidence="8">
    <location>
        <begin position="352"/>
        <end position="374"/>
    </location>
</feature>
<sequence length="402" mass="43422">MTFAPADKRPSSNGQTITKNNEDSPDSSGWSASLYNKTASFVYSADFVAPVLSLLNVKPGERILDLGCGSGEVTLAIEKVVTSQGQDGLVVGVDASESMIHKARANGLQRAFIADAQDLRVPEEIFNLVGDAGFDAVFSNATLHWCKRDPLGVLKGAKRVLKPGGRLVVEMGGFMNCIGVRSAIHAAIRARGYDPLEHDPWYFPSIEDYGKMAAASPDKPEANGQVSEKTPNGTVAKGQVGEGQKVTVKDVAPTLIDFSLVLSLVFGGCCSNVLAYEKLLLLNPRIGSALTFSQMFFVTLQTLPAFLTFSPNSFIPTLKPRQVPLQQWALQVIVLTTGSLLNNWAYAYKVPLTVLIVFRSASLPISILFGMLFLKRKYNLLQIVSGPFTLLTGHPLTKMAVL</sequence>
<dbReference type="PANTHER" id="PTHR43861">
    <property type="entry name" value="TRANS-ACONITATE 2-METHYLTRANSFERASE-RELATED"/>
    <property type="match status" value="1"/>
</dbReference>
<accession>A0A4Q2DUR9</accession>
<organism evidence="10 11">
    <name type="scientific">Candolleomyces aberdarensis</name>
    <dbReference type="NCBI Taxonomy" id="2316362"/>
    <lineage>
        <taxon>Eukaryota</taxon>
        <taxon>Fungi</taxon>
        <taxon>Dikarya</taxon>
        <taxon>Basidiomycota</taxon>
        <taxon>Agaricomycotina</taxon>
        <taxon>Agaricomycetes</taxon>
        <taxon>Agaricomycetidae</taxon>
        <taxon>Agaricales</taxon>
        <taxon>Agaricineae</taxon>
        <taxon>Psathyrellaceae</taxon>
        <taxon>Candolleomyces</taxon>
    </lineage>
</organism>
<evidence type="ECO:0000256" key="7">
    <source>
        <dbReference type="SAM" id="MobiDB-lite"/>
    </source>
</evidence>
<evidence type="ECO:0000313" key="10">
    <source>
        <dbReference type="EMBL" id="RXW22884.1"/>
    </source>
</evidence>
<keyword evidence="2" id="KW-0813">Transport</keyword>
<dbReference type="PANTHER" id="PTHR43861:SF1">
    <property type="entry name" value="TRANS-ACONITATE 2-METHYLTRANSFERASE"/>
    <property type="match status" value="1"/>
</dbReference>
<dbReference type="GO" id="GO:0016020">
    <property type="term" value="C:membrane"/>
    <property type="evidence" value="ECO:0007669"/>
    <property type="project" value="UniProtKB-SubCell"/>
</dbReference>
<dbReference type="AlphaFoldDB" id="A0A4Q2DUR9"/>
<dbReference type="STRING" id="2316362.A0A4Q2DUR9"/>
<dbReference type="InterPro" id="IPR029063">
    <property type="entry name" value="SAM-dependent_MTases_sf"/>
</dbReference>
<feature type="region of interest" description="Disordered" evidence="7">
    <location>
        <begin position="1"/>
        <end position="29"/>
    </location>
</feature>
<dbReference type="OrthoDB" id="10017101at2759"/>
<comment type="subcellular location">
    <subcellularLocation>
        <location evidence="1">Membrane</location>
        <topology evidence="1">Multi-pass membrane protein</topology>
    </subcellularLocation>
</comment>
<evidence type="ECO:0000256" key="8">
    <source>
        <dbReference type="SAM" id="Phobius"/>
    </source>
</evidence>
<feature type="transmembrane region" description="Helical" evidence="8">
    <location>
        <begin position="255"/>
        <end position="274"/>
    </location>
</feature>
<evidence type="ECO:0000313" key="11">
    <source>
        <dbReference type="Proteomes" id="UP000290288"/>
    </source>
</evidence>
<evidence type="ECO:0000256" key="3">
    <source>
        <dbReference type="ARBA" id="ARBA00022597"/>
    </source>
</evidence>
<gene>
    <name evidence="10" type="ORF">EST38_g2998</name>
</gene>
<dbReference type="InterPro" id="IPR025714">
    <property type="entry name" value="Methyltranfer_dom"/>
</dbReference>
<dbReference type="Proteomes" id="UP000290288">
    <property type="component" value="Unassembled WGS sequence"/>
</dbReference>
<evidence type="ECO:0000256" key="5">
    <source>
        <dbReference type="ARBA" id="ARBA00022989"/>
    </source>
</evidence>
<keyword evidence="6 8" id="KW-0472">Membrane</keyword>
<keyword evidence="11" id="KW-1185">Reference proteome</keyword>
<dbReference type="Pfam" id="PF13847">
    <property type="entry name" value="Methyltransf_31"/>
    <property type="match status" value="1"/>
</dbReference>
<keyword evidence="3" id="KW-0762">Sugar transport</keyword>
<dbReference type="CDD" id="cd02440">
    <property type="entry name" value="AdoMet_MTases"/>
    <property type="match status" value="1"/>
</dbReference>
<proteinExistence type="predicted"/>
<dbReference type="EMBL" id="SDEE01000058">
    <property type="protein sequence ID" value="RXW22884.1"/>
    <property type="molecule type" value="Genomic_DNA"/>
</dbReference>
<evidence type="ECO:0000259" key="9">
    <source>
        <dbReference type="Pfam" id="PF13847"/>
    </source>
</evidence>
<keyword evidence="4 8" id="KW-0812">Transmembrane</keyword>
<feature type="region of interest" description="Disordered" evidence="7">
    <location>
        <begin position="217"/>
        <end position="238"/>
    </location>
</feature>
<dbReference type="Pfam" id="PF08449">
    <property type="entry name" value="UAA"/>
    <property type="match status" value="1"/>
</dbReference>
<feature type="compositionally biased region" description="Polar residues" evidence="7">
    <location>
        <begin position="224"/>
        <end position="233"/>
    </location>
</feature>
<comment type="caution">
    <text evidence="10">The sequence shown here is derived from an EMBL/GenBank/DDBJ whole genome shotgun (WGS) entry which is preliminary data.</text>
</comment>
<feature type="domain" description="Methyltransferase" evidence="9">
    <location>
        <begin position="58"/>
        <end position="170"/>
    </location>
</feature>
<dbReference type="InterPro" id="IPR013657">
    <property type="entry name" value="SCL35B1-4/HUT1"/>
</dbReference>